<sequence length="274" mass="31846">MKVLVNEANQKLQALLQNTVFQELLVFMETSAEAPTLRKIKEKIAHPKIEKILEDSIKEQVILRENKRYYLNLAVVNQSFNQEVDQVASDFVLGMANFPNVQKMIMIESLYQAIDFETPIILTEDIPVVYAETVESDLLKVISFTNDLWAYNLPNFFKYQKLQMTRPEFSNLDKLLGDVDPVYFLDQIFVIIEKIMRGERIRKSIFLTALEEFGYVVFDEKWILTVAVIEEADVDAINLLIPGYEMLSPLHKRQVLTKLVTDLELFNKTVMIKK</sequence>
<evidence type="ECO:0000313" key="2">
    <source>
        <dbReference type="Proteomes" id="UP000824063"/>
    </source>
</evidence>
<reference evidence="1" key="2">
    <citation type="submission" date="2021-04" db="EMBL/GenBank/DDBJ databases">
        <authorList>
            <person name="Gilroy R."/>
        </authorList>
    </citation>
    <scope>NUCLEOTIDE SEQUENCE</scope>
    <source>
        <strain evidence="1">CHK172-16539</strain>
    </source>
</reference>
<proteinExistence type="predicted"/>
<reference evidence="1" key="1">
    <citation type="journal article" date="2021" name="PeerJ">
        <title>Extensive microbial diversity within the chicken gut microbiome revealed by metagenomics and culture.</title>
        <authorList>
            <person name="Gilroy R."/>
            <person name="Ravi A."/>
            <person name="Getino M."/>
            <person name="Pursley I."/>
            <person name="Horton D.L."/>
            <person name="Alikhan N.F."/>
            <person name="Baker D."/>
            <person name="Gharbi K."/>
            <person name="Hall N."/>
            <person name="Watson M."/>
            <person name="Adriaenssens E.M."/>
            <person name="Foster-Nyarko E."/>
            <person name="Jarju S."/>
            <person name="Secka A."/>
            <person name="Antonio M."/>
            <person name="Oren A."/>
            <person name="Chaudhuri R.R."/>
            <person name="La Ragione R."/>
            <person name="Hildebrand F."/>
            <person name="Pallen M.J."/>
        </authorList>
    </citation>
    <scope>NUCLEOTIDE SEQUENCE</scope>
    <source>
        <strain evidence="1">CHK172-16539</strain>
    </source>
</reference>
<comment type="caution">
    <text evidence="1">The sequence shown here is derived from an EMBL/GenBank/DDBJ whole genome shotgun (WGS) entry which is preliminary data.</text>
</comment>
<dbReference type="AlphaFoldDB" id="A0A9D2F9G8"/>
<gene>
    <name evidence="1" type="ORF">IAA20_11310</name>
</gene>
<dbReference type="EMBL" id="DXBN01000263">
    <property type="protein sequence ID" value="HIZ54516.1"/>
    <property type="molecule type" value="Genomic_DNA"/>
</dbReference>
<evidence type="ECO:0000313" key="1">
    <source>
        <dbReference type="EMBL" id="HIZ54516.1"/>
    </source>
</evidence>
<dbReference type="InterPro" id="IPR014924">
    <property type="entry name" value="DUF1803"/>
</dbReference>
<dbReference type="Pfam" id="PF08820">
    <property type="entry name" value="DUF1803"/>
    <property type="match status" value="1"/>
</dbReference>
<protein>
    <submittedName>
        <fullName evidence="1">DUF1803 domain-containing protein</fullName>
    </submittedName>
</protein>
<organism evidence="1 2">
    <name type="scientific">Candidatus Enterococcus avicola</name>
    <dbReference type="NCBI Taxonomy" id="2838561"/>
    <lineage>
        <taxon>Bacteria</taxon>
        <taxon>Bacillati</taxon>
        <taxon>Bacillota</taxon>
        <taxon>Bacilli</taxon>
        <taxon>Lactobacillales</taxon>
        <taxon>Enterococcaceae</taxon>
        <taxon>Enterococcus</taxon>
    </lineage>
</organism>
<accession>A0A9D2F9G8</accession>
<name>A0A9D2F9G8_9ENTE</name>
<dbReference type="Proteomes" id="UP000824063">
    <property type="component" value="Unassembled WGS sequence"/>
</dbReference>